<dbReference type="Pfam" id="PF02481">
    <property type="entry name" value="DNA_processg_A"/>
    <property type="match status" value="1"/>
</dbReference>
<dbReference type="GO" id="GO:0009294">
    <property type="term" value="P:DNA-mediated transformation"/>
    <property type="evidence" value="ECO:0007669"/>
    <property type="project" value="InterPro"/>
</dbReference>
<keyword evidence="4" id="KW-1185">Reference proteome</keyword>
<comment type="similarity">
    <text evidence="1">Belongs to the DprA/Smf family.</text>
</comment>
<organism evidence="3 4">
    <name type="scientific">Ignavigranum ruoffiae</name>
    <dbReference type="NCBI Taxonomy" id="89093"/>
    <lineage>
        <taxon>Bacteria</taxon>
        <taxon>Bacillati</taxon>
        <taxon>Bacillota</taxon>
        <taxon>Bacilli</taxon>
        <taxon>Lactobacillales</taxon>
        <taxon>Aerococcaceae</taxon>
        <taxon>Ignavigranum</taxon>
    </lineage>
</organism>
<dbReference type="STRING" id="89093.SAMN04488558_101167"/>
<gene>
    <name evidence="3" type="ORF">SAMN04488558_101167</name>
</gene>
<reference evidence="3 4" key="1">
    <citation type="submission" date="2016-10" db="EMBL/GenBank/DDBJ databases">
        <authorList>
            <person name="de Groot N.N."/>
        </authorList>
    </citation>
    <scope>NUCLEOTIDE SEQUENCE [LARGE SCALE GENOMIC DNA]</scope>
    <source>
        <strain evidence="3 4">DSM 15695</strain>
    </source>
</reference>
<evidence type="ECO:0000256" key="1">
    <source>
        <dbReference type="ARBA" id="ARBA00006525"/>
    </source>
</evidence>
<sequence>MQMTGFSYKSRYNYWQWRIKQETNDESFFPCFIQRLYQFFKADLQCLDKIKQVSQFSAWSLLRSWQAQSLMIGEPAYPKLWYEINQPPLIIYYQGCLPILAKPLISIVGTRQITSYGQEICQRLVQSIIECGWVCVSGLAKGIDACVHQTALSYQDQSTIAIIPSGWDKIYPSAHQSLADHLRAKHLVLSEFLPHWPARKHQFIMRNRLLAGIAPVTLVIEAAKRSGSLITANFALQANREVMALPGRITDKQAQGCNQLIEAGACPILSVEQVLDELSSLMYRQGYLKVNQE</sequence>
<feature type="domain" description="Smf/DprA SLOG" evidence="2">
    <location>
        <begin position="70"/>
        <end position="278"/>
    </location>
</feature>
<protein>
    <submittedName>
        <fullName evidence="3">DNA processing protein</fullName>
    </submittedName>
</protein>
<dbReference type="EMBL" id="FOEN01000001">
    <property type="protein sequence ID" value="SEP60155.1"/>
    <property type="molecule type" value="Genomic_DNA"/>
</dbReference>
<evidence type="ECO:0000313" key="4">
    <source>
        <dbReference type="Proteomes" id="UP000198833"/>
    </source>
</evidence>
<proteinExistence type="inferred from homology"/>
<dbReference type="Proteomes" id="UP000198833">
    <property type="component" value="Unassembled WGS sequence"/>
</dbReference>
<evidence type="ECO:0000313" key="3">
    <source>
        <dbReference type="EMBL" id="SEP60155.1"/>
    </source>
</evidence>
<dbReference type="AlphaFoldDB" id="A0A1H8Z6S1"/>
<dbReference type="InterPro" id="IPR003488">
    <property type="entry name" value="DprA"/>
</dbReference>
<dbReference type="InterPro" id="IPR057666">
    <property type="entry name" value="DrpA_SLOG"/>
</dbReference>
<evidence type="ECO:0000259" key="2">
    <source>
        <dbReference type="Pfam" id="PF02481"/>
    </source>
</evidence>
<dbReference type="PANTHER" id="PTHR43022">
    <property type="entry name" value="PROTEIN SMF"/>
    <property type="match status" value="1"/>
</dbReference>
<dbReference type="PANTHER" id="PTHR43022:SF1">
    <property type="entry name" value="PROTEIN SMF"/>
    <property type="match status" value="1"/>
</dbReference>
<dbReference type="Gene3D" id="3.40.50.450">
    <property type="match status" value="1"/>
</dbReference>
<accession>A0A1H8Z6S1</accession>
<dbReference type="SUPFAM" id="SSF102405">
    <property type="entry name" value="MCP/YpsA-like"/>
    <property type="match status" value="1"/>
</dbReference>
<dbReference type="NCBIfam" id="TIGR00732">
    <property type="entry name" value="dprA"/>
    <property type="match status" value="1"/>
</dbReference>
<name>A0A1H8Z6S1_9LACT</name>